<keyword evidence="4" id="KW-1185">Reference proteome</keyword>
<dbReference type="Gene3D" id="1.10.287.1490">
    <property type="match status" value="1"/>
</dbReference>
<dbReference type="Proteomes" id="UP001501116">
    <property type="component" value="Unassembled WGS sequence"/>
</dbReference>
<name>A0ABN2RCG8_9PSEU</name>
<feature type="domain" description="Putative T7SS secretion signal" evidence="2">
    <location>
        <begin position="29"/>
        <end position="204"/>
    </location>
</feature>
<sequence length="470" mass="47812">MSWARALDEAAPVESGLYPALGFDPAPGVVATVTGVATTLGKVATDIGIAHDDLTKLNRSDGFWEGDGAQAFKGTVGEVPDYLNKAHTSLADASRTLGKWAEDLGTMQRQAAEFEQQAAAAQSQVTRAQGNPNLKLAGQSFEDPAQLQEAENALGAAQQQVTKAQDDLDAIRGAAKRLREQHLDLAGQVAAALRRAKDEAPEEPGMLERIGNAIGKMVDGIKDLAGKAWQWVKDHADVIAKIGDVLSAVGTVLSVVAAATSWIPGVNAVTAAAAVGVSAAAAGTHLLAKAAGANVSWSTIAFDGLGMIPGAGAGKGALGAAKVLPKAVKAGRNAAKFAEEGSKMASGARAMGKTFSRAGSQQIGGGANLVNKGIDGVNKVAKFLGKEGEGIQNLTVNSWKPGGRSLATLGLTEKALHTAESGAAVAAGAAVVTGKQAVVTVGKWEAEPYVEQGREAVSQGVSKALGGRIR</sequence>
<dbReference type="EMBL" id="BAAANN010000017">
    <property type="protein sequence ID" value="GAA1966884.1"/>
    <property type="molecule type" value="Genomic_DNA"/>
</dbReference>
<evidence type="ECO:0000259" key="2">
    <source>
        <dbReference type="Pfam" id="PF21725"/>
    </source>
</evidence>
<protein>
    <recommendedName>
        <fullName evidence="2">Putative T7SS secretion signal domain-containing protein</fullName>
    </recommendedName>
</protein>
<dbReference type="Pfam" id="PF21725">
    <property type="entry name" value="T7SS_signal"/>
    <property type="match status" value="1"/>
</dbReference>
<organism evidence="3 4">
    <name type="scientific">Amycolatopsis minnesotensis</name>
    <dbReference type="NCBI Taxonomy" id="337894"/>
    <lineage>
        <taxon>Bacteria</taxon>
        <taxon>Bacillati</taxon>
        <taxon>Actinomycetota</taxon>
        <taxon>Actinomycetes</taxon>
        <taxon>Pseudonocardiales</taxon>
        <taxon>Pseudonocardiaceae</taxon>
        <taxon>Amycolatopsis</taxon>
    </lineage>
</organism>
<reference evidence="3 4" key="1">
    <citation type="journal article" date="2019" name="Int. J. Syst. Evol. Microbiol.">
        <title>The Global Catalogue of Microorganisms (GCM) 10K type strain sequencing project: providing services to taxonomists for standard genome sequencing and annotation.</title>
        <authorList>
            <consortium name="The Broad Institute Genomics Platform"/>
            <consortium name="The Broad Institute Genome Sequencing Center for Infectious Disease"/>
            <person name="Wu L."/>
            <person name="Ma J."/>
        </authorList>
    </citation>
    <scope>NUCLEOTIDE SEQUENCE [LARGE SCALE GENOMIC DNA]</scope>
    <source>
        <strain evidence="3 4">JCM 14545</strain>
    </source>
</reference>
<dbReference type="RefSeq" id="WP_344421817.1">
    <property type="nucleotide sequence ID" value="NZ_BAAANN010000017.1"/>
</dbReference>
<dbReference type="InterPro" id="IPR049082">
    <property type="entry name" value="T7SS_signal"/>
</dbReference>
<accession>A0ABN2RCG8</accession>
<proteinExistence type="predicted"/>
<keyword evidence="1" id="KW-0175">Coiled coil</keyword>
<comment type="caution">
    <text evidence="3">The sequence shown here is derived from an EMBL/GenBank/DDBJ whole genome shotgun (WGS) entry which is preliminary data.</text>
</comment>
<gene>
    <name evidence="3" type="ORF">GCM10009754_44280</name>
</gene>
<evidence type="ECO:0000313" key="3">
    <source>
        <dbReference type="EMBL" id="GAA1966884.1"/>
    </source>
</evidence>
<feature type="coiled-coil region" evidence="1">
    <location>
        <begin position="104"/>
        <end position="181"/>
    </location>
</feature>
<evidence type="ECO:0000256" key="1">
    <source>
        <dbReference type="SAM" id="Coils"/>
    </source>
</evidence>
<evidence type="ECO:0000313" key="4">
    <source>
        <dbReference type="Proteomes" id="UP001501116"/>
    </source>
</evidence>